<dbReference type="BioCyc" id="HAUR316274:GHYA-2486-MONOMER"/>
<dbReference type="Gene3D" id="3.40.50.1220">
    <property type="entry name" value="TPP-binding domain"/>
    <property type="match status" value="1"/>
</dbReference>
<reference evidence="1 2" key="1">
    <citation type="journal article" date="2011" name="Stand. Genomic Sci.">
        <title>Complete genome sequence of the filamentous gliding predatory bacterium Herpetosiphon aurantiacus type strain (114-95(T)).</title>
        <authorList>
            <person name="Kiss H."/>
            <person name="Nett M."/>
            <person name="Domin N."/>
            <person name="Martin K."/>
            <person name="Maresca J.A."/>
            <person name="Copeland A."/>
            <person name="Lapidus A."/>
            <person name="Lucas S."/>
            <person name="Berry K.W."/>
            <person name="Glavina Del Rio T."/>
            <person name="Dalin E."/>
            <person name="Tice H."/>
            <person name="Pitluck S."/>
            <person name="Richardson P."/>
            <person name="Bruce D."/>
            <person name="Goodwin L."/>
            <person name="Han C."/>
            <person name="Detter J.C."/>
            <person name="Schmutz J."/>
            <person name="Brettin T."/>
            <person name="Land M."/>
            <person name="Hauser L."/>
            <person name="Kyrpides N.C."/>
            <person name="Ivanova N."/>
            <person name="Goker M."/>
            <person name="Woyke T."/>
            <person name="Klenk H.P."/>
            <person name="Bryant D.A."/>
        </authorList>
    </citation>
    <scope>NUCLEOTIDE SEQUENCE [LARGE SCALE GENOMIC DNA]</scope>
    <source>
        <strain evidence="2">ATCC 23779 / DSM 785 / 114-95</strain>
    </source>
</reference>
<dbReference type="InParanoid" id="A9AZF3"/>
<dbReference type="eggNOG" id="COG0846">
    <property type="taxonomic scope" value="Bacteria"/>
</dbReference>
<dbReference type="HOGENOM" id="CLU_3234550_0_0_0"/>
<name>A9AZF3_HERA2</name>
<protein>
    <submittedName>
        <fullName evidence="1">Transcriptional regulator, Sir2 family</fullName>
    </submittedName>
</protein>
<evidence type="ECO:0000313" key="2">
    <source>
        <dbReference type="Proteomes" id="UP000000787"/>
    </source>
</evidence>
<sequence>MFEQFDPGLIATLRAARSLTILTGAGISAESGIPTFRDSLAGL</sequence>
<dbReference type="KEGG" id="hau:Haur_2459"/>
<evidence type="ECO:0000313" key="1">
    <source>
        <dbReference type="EMBL" id="ABX05097.1"/>
    </source>
</evidence>
<dbReference type="InterPro" id="IPR029035">
    <property type="entry name" value="DHS-like_NAD/FAD-binding_dom"/>
</dbReference>
<keyword evidence="2" id="KW-1185">Reference proteome</keyword>
<accession>A9AZF3</accession>
<dbReference type="Proteomes" id="UP000000787">
    <property type="component" value="Chromosome"/>
</dbReference>
<proteinExistence type="predicted"/>
<dbReference type="AlphaFoldDB" id="A9AZF3"/>
<dbReference type="EMBL" id="CP000875">
    <property type="protein sequence ID" value="ABX05097.1"/>
    <property type="molecule type" value="Genomic_DNA"/>
</dbReference>
<dbReference type="STRING" id="316274.Haur_2459"/>
<gene>
    <name evidence="1" type="ordered locus">Haur_2459</name>
</gene>
<dbReference type="SUPFAM" id="SSF52467">
    <property type="entry name" value="DHS-like NAD/FAD-binding domain"/>
    <property type="match status" value="1"/>
</dbReference>
<organism evidence="1 2">
    <name type="scientific">Herpetosiphon aurantiacus (strain ATCC 23779 / DSM 785 / 114-95)</name>
    <dbReference type="NCBI Taxonomy" id="316274"/>
    <lineage>
        <taxon>Bacteria</taxon>
        <taxon>Bacillati</taxon>
        <taxon>Chloroflexota</taxon>
        <taxon>Chloroflexia</taxon>
        <taxon>Herpetosiphonales</taxon>
        <taxon>Herpetosiphonaceae</taxon>
        <taxon>Herpetosiphon</taxon>
    </lineage>
</organism>